<evidence type="ECO:0000313" key="3">
    <source>
        <dbReference type="Proteomes" id="UP000095192"/>
    </source>
</evidence>
<dbReference type="VEuPathDB" id="ToxoDB:cyc_06491"/>
<dbReference type="Proteomes" id="UP000095192">
    <property type="component" value="Unassembled WGS sequence"/>
</dbReference>
<keyword evidence="3" id="KW-1185">Reference proteome</keyword>
<proteinExistence type="predicted"/>
<accession>A0A1D3D1X4</accession>
<dbReference type="EMBL" id="JROU02001089">
    <property type="protein sequence ID" value="OEH77443.1"/>
    <property type="molecule type" value="Genomic_DNA"/>
</dbReference>
<dbReference type="InParanoid" id="A0A1D3D1X4"/>
<evidence type="ECO:0000313" key="2">
    <source>
        <dbReference type="EMBL" id="OEH77443.1"/>
    </source>
</evidence>
<name>A0A1D3D1X4_9EIME</name>
<feature type="region of interest" description="Disordered" evidence="1">
    <location>
        <begin position="58"/>
        <end position="96"/>
    </location>
</feature>
<dbReference type="AlphaFoldDB" id="A0A1D3D1X4"/>
<sequence>MREVFAFYMGIRRPTLSLTLQLLDANTAQLPTEKKNGLQPVQQQQQPLKERRQVETLFPLGGSNKQQPAAFRAEGDSEASDPAAGGHEGCVKGNAA</sequence>
<reference evidence="2 3" key="1">
    <citation type="journal article" date="2016" name="BMC Genomics">
        <title>Comparative genomics reveals Cyclospora cayetanensis possesses coccidia-like metabolism and invasion components but unique surface antigens.</title>
        <authorList>
            <person name="Liu S."/>
            <person name="Wang L."/>
            <person name="Zheng H."/>
            <person name="Xu Z."/>
            <person name="Roellig D.M."/>
            <person name="Li N."/>
            <person name="Frace M.A."/>
            <person name="Tang K."/>
            <person name="Arrowood M.J."/>
            <person name="Moss D.M."/>
            <person name="Zhang L."/>
            <person name="Feng Y."/>
            <person name="Xiao L."/>
        </authorList>
    </citation>
    <scope>NUCLEOTIDE SEQUENCE [LARGE SCALE GENOMIC DNA]</scope>
    <source>
        <strain evidence="2 3">CHN_HEN01</strain>
    </source>
</reference>
<evidence type="ECO:0000256" key="1">
    <source>
        <dbReference type="SAM" id="MobiDB-lite"/>
    </source>
</evidence>
<protein>
    <submittedName>
        <fullName evidence="2">Uncharacterized protein</fullName>
    </submittedName>
</protein>
<comment type="caution">
    <text evidence="2">The sequence shown here is derived from an EMBL/GenBank/DDBJ whole genome shotgun (WGS) entry which is preliminary data.</text>
</comment>
<organism evidence="2 3">
    <name type="scientific">Cyclospora cayetanensis</name>
    <dbReference type="NCBI Taxonomy" id="88456"/>
    <lineage>
        <taxon>Eukaryota</taxon>
        <taxon>Sar</taxon>
        <taxon>Alveolata</taxon>
        <taxon>Apicomplexa</taxon>
        <taxon>Conoidasida</taxon>
        <taxon>Coccidia</taxon>
        <taxon>Eucoccidiorida</taxon>
        <taxon>Eimeriorina</taxon>
        <taxon>Eimeriidae</taxon>
        <taxon>Cyclospora</taxon>
    </lineage>
</organism>
<gene>
    <name evidence="2" type="ORF">cyc_06491</name>
</gene>